<proteinExistence type="predicted"/>
<organism evidence="3 4">
    <name type="scientific">Stephania japonica</name>
    <dbReference type="NCBI Taxonomy" id="461633"/>
    <lineage>
        <taxon>Eukaryota</taxon>
        <taxon>Viridiplantae</taxon>
        <taxon>Streptophyta</taxon>
        <taxon>Embryophyta</taxon>
        <taxon>Tracheophyta</taxon>
        <taxon>Spermatophyta</taxon>
        <taxon>Magnoliopsida</taxon>
        <taxon>Ranunculales</taxon>
        <taxon>Menispermaceae</taxon>
        <taxon>Menispermoideae</taxon>
        <taxon>Cissampelideae</taxon>
        <taxon>Stephania</taxon>
    </lineage>
</organism>
<dbReference type="EMBL" id="JBBNAE010000005">
    <property type="protein sequence ID" value="KAK9123237.1"/>
    <property type="molecule type" value="Genomic_DNA"/>
</dbReference>
<comment type="caution">
    <text evidence="3">The sequence shown here is derived from an EMBL/GenBank/DDBJ whole genome shotgun (WGS) entry which is preliminary data.</text>
</comment>
<dbReference type="AlphaFoldDB" id="A0AAP0IWP1"/>
<keyword evidence="4" id="KW-1185">Reference proteome</keyword>
<gene>
    <name evidence="3" type="ORF">Sjap_012839</name>
</gene>
<dbReference type="Proteomes" id="UP001417504">
    <property type="component" value="Unassembled WGS sequence"/>
</dbReference>
<accession>A0AAP0IWP1</accession>
<keyword evidence="2" id="KW-0812">Transmembrane</keyword>
<dbReference type="PANTHER" id="PTHR37753">
    <property type="entry name" value="OS01G0940600 PROTEIN"/>
    <property type="match status" value="1"/>
</dbReference>
<feature type="region of interest" description="Disordered" evidence="1">
    <location>
        <begin position="122"/>
        <end position="152"/>
    </location>
</feature>
<name>A0AAP0IWP1_9MAGN</name>
<evidence type="ECO:0000256" key="2">
    <source>
        <dbReference type="SAM" id="Phobius"/>
    </source>
</evidence>
<feature type="region of interest" description="Disordered" evidence="1">
    <location>
        <begin position="40"/>
        <end position="59"/>
    </location>
</feature>
<evidence type="ECO:0000256" key="1">
    <source>
        <dbReference type="SAM" id="MobiDB-lite"/>
    </source>
</evidence>
<evidence type="ECO:0008006" key="5">
    <source>
        <dbReference type="Google" id="ProtNLM"/>
    </source>
</evidence>
<keyword evidence="2" id="KW-0472">Membrane</keyword>
<dbReference type="PANTHER" id="PTHR37753:SF1">
    <property type="entry name" value="OS01G0940600 PROTEIN"/>
    <property type="match status" value="1"/>
</dbReference>
<reference evidence="3 4" key="1">
    <citation type="submission" date="2024-01" db="EMBL/GenBank/DDBJ databases">
        <title>Genome assemblies of Stephania.</title>
        <authorList>
            <person name="Yang L."/>
        </authorList>
    </citation>
    <scope>NUCLEOTIDE SEQUENCE [LARGE SCALE GENOMIC DNA]</scope>
    <source>
        <strain evidence="3">QJT</strain>
        <tissue evidence="3">Leaf</tissue>
    </source>
</reference>
<feature type="transmembrane region" description="Helical" evidence="2">
    <location>
        <begin position="76"/>
        <end position="95"/>
    </location>
</feature>
<feature type="compositionally biased region" description="Low complexity" evidence="1">
    <location>
        <begin position="40"/>
        <end position="49"/>
    </location>
</feature>
<sequence>MATLIATAPTNLRPKIQPQTITKSPPTTTLRPLAFINRWSSSSSSFSSSPLTAETENSKRRGWSVVTQAGLSTTSVVFAFVFPLTLLIVTIFAAIRVADRLDQKFLEEIAINEAIMGDQDEEGGLASSVKKMAENMPPPATTRARNRPKREA</sequence>
<evidence type="ECO:0000313" key="3">
    <source>
        <dbReference type="EMBL" id="KAK9123237.1"/>
    </source>
</evidence>
<keyword evidence="2" id="KW-1133">Transmembrane helix</keyword>
<protein>
    <recommendedName>
        <fullName evidence="5">High chlorophyll fluorescence 153</fullName>
    </recommendedName>
</protein>
<evidence type="ECO:0000313" key="4">
    <source>
        <dbReference type="Proteomes" id="UP001417504"/>
    </source>
</evidence>